<dbReference type="InParanoid" id="Q2FNK9"/>
<name>Q2FNK9_METHJ</name>
<dbReference type="AlphaFoldDB" id="Q2FNK9"/>
<reference evidence="2" key="1">
    <citation type="journal article" date="2016" name="Stand. Genomic Sci.">
        <title>Complete genome sequence of Methanospirillum hungatei type strain JF1.</title>
        <authorList>
            <person name="Gunsalus R.P."/>
            <person name="Cook L.E."/>
            <person name="Crable B."/>
            <person name="Rohlin L."/>
            <person name="McDonald E."/>
            <person name="Mouttaki H."/>
            <person name="Sieber J.R."/>
            <person name="Poweleit N."/>
            <person name="Zhou H."/>
            <person name="Lapidus A.L."/>
            <person name="Daligault H.E."/>
            <person name="Land M."/>
            <person name="Gilna P."/>
            <person name="Ivanova N."/>
            <person name="Kyrpides N."/>
            <person name="Culley D.E."/>
            <person name="McInerney M.J."/>
        </authorList>
    </citation>
    <scope>NUCLEOTIDE SEQUENCE [LARGE SCALE GENOMIC DNA]</scope>
    <source>
        <strain evidence="2">ATCC 27890 / DSM 864 / NBRC 100397 / JF-1</strain>
    </source>
</reference>
<accession>Q2FNK9</accession>
<proteinExistence type="predicted"/>
<gene>
    <name evidence="1" type="ordered locus">Mhun_1418</name>
</gene>
<dbReference type="EnsemblBacteria" id="ABD41153">
    <property type="protein sequence ID" value="ABD41153"/>
    <property type="gene ID" value="Mhun_1418"/>
</dbReference>
<evidence type="ECO:0000313" key="2">
    <source>
        <dbReference type="Proteomes" id="UP000001941"/>
    </source>
</evidence>
<dbReference type="HOGENOM" id="CLU_2091309_0_0_2"/>
<dbReference type="STRING" id="323259.Mhun_1418"/>
<dbReference type="Proteomes" id="UP000001941">
    <property type="component" value="Chromosome"/>
</dbReference>
<protein>
    <submittedName>
        <fullName evidence="1">Uncharacterized protein</fullName>
    </submittedName>
</protein>
<sequence>MIFFLGYVFFNFIKISVSSVIRGESNWIVFELVNLPVIVAVICPSHVIVGLERILIFPPHQWTYSAHIFNLASPIHSSILRNIHPDESGNLADRKSQKTATTVMFFFGEVKGDLVL</sequence>
<dbReference type="KEGG" id="mhu:Mhun_1418"/>
<dbReference type="EMBL" id="CP000254">
    <property type="protein sequence ID" value="ABD41153.1"/>
    <property type="molecule type" value="Genomic_DNA"/>
</dbReference>
<organism evidence="1 2">
    <name type="scientific">Methanospirillum hungatei JF-1 (strain ATCC 27890 / DSM 864 / NBRC 100397 / JF-1)</name>
    <dbReference type="NCBI Taxonomy" id="323259"/>
    <lineage>
        <taxon>Archaea</taxon>
        <taxon>Methanobacteriati</taxon>
        <taxon>Methanobacteriota</taxon>
        <taxon>Stenosarchaea group</taxon>
        <taxon>Methanomicrobia</taxon>
        <taxon>Methanomicrobiales</taxon>
        <taxon>Methanospirillaceae</taxon>
        <taxon>Methanospirillum</taxon>
    </lineage>
</organism>
<evidence type="ECO:0000313" key="1">
    <source>
        <dbReference type="EMBL" id="ABD41153.1"/>
    </source>
</evidence>
<keyword evidence="2" id="KW-1185">Reference proteome</keyword>